<dbReference type="Pfam" id="PF00535">
    <property type="entry name" value="Glycos_transf_2"/>
    <property type="match status" value="1"/>
</dbReference>
<reference evidence="2 3" key="1">
    <citation type="submission" date="2016-02" db="EMBL/GenBank/DDBJ databases">
        <authorList>
            <person name="Wen L."/>
            <person name="He K."/>
            <person name="Yang H."/>
        </authorList>
    </citation>
    <scope>NUCLEOTIDE SEQUENCE [LARGE SCALE GENOMIC DNA]</scope>
    <source>
        <strain evidence="2 3">CD11_3</strain>
    </source>
</reference>
<dbReference type="Gene3D" id="3.90.550.10">
    <property type="entry name" value="Spore Coat Polysaccharide Biosynthesis Protein SpsA, Chain A"/>
    <property type="match status" value="1"/>
</dbReference>
<dbReference type="EMBL" id="LSTV01000001">
    <property type="protein sequence ID" value="OAH50876.1"/>
    <property type="molecule type" value="Genomic_DNA"/>
</dbReference>
<proteinExistence type="predicted"/>
<evidence type="ECO:0000313" key="3">
    <source>
        <dbReference type="Proteomes" id="UP000076998"/>
    </source>
</evidence>
<dbReference type="SUPFAM" id="SSF53448">
    <property type="entry name" value="Nucleotide-diphospho-sugar transferases"/>
    <property type="match status" value="1"/>
</dbReference>
<dbReference type="PANTHER" id="PTHR22916">
    <property type="entry name" value="GLYCOSYLTRANSFERASE"/>
    <property type="match status" value="1"/>
</dbReference>
<gene>
    <name evidence="2" type="ORF">AYL44_00890</name>
</gene>
<accession>A0A177KCY9</accession>
<dbReference type="InterPro" id="IPR001173">
    <property type="entry name" value="Glyco_trans_2-like"/>
</dbReference>
<dbReference type="Proteomes" id="UP000076998">
    <property type="component" value="Unassembled WGS sequence"/>
</dbReference>
<sequence>MRGGESSVSVRITAVIPLYRVEPYLPDLLGSLRAQQLGPYELDLVFIDDGSPDASGDVVERWLPTSPFPARLIRQENAGVSAARNRGLDEAAGEWITFPDSDDVLADDYFASVARFLVRDAHRLDVASARLLRLREPNPTPEDVHALSFRFAGGDRVVPLSAHPDFFQLNVASAFFRLGDLRRAGVRFRTGLHASEDALFVAEYLLGLPSPRLGLVAGASYIYRRRASRDSAVDAFRTDQRAYFERFEAGYEPLMRSCGESGVPEWLQSMFLYECQWLLPVQLTPDGRADVLDEEGRARVLRALGACAVHVSESRLFGYDATALPLESRLLLQLLAGRDLPRWVGAYAVSEGGEILTSTPMRLGSAVAVTCSEGSRLPASAVDTVVPDYFGQTVLAVARITTSSPLRSVTVDGRARRIVRARRGEQLAEVTDRDRRRRAGSWAIPAREGEVRVWKPITGPDAGPVHRLRRLLRVARRQLARTINRRRRGR</sequence>
<comment type="caution">
    <text evidence="2">The sequence shown here is derived from an EMBL/GenBank/DDBJ whole genome shotgun (WGS) entry which is preliminary data.</text>
</comment>
<dbReference type="RefSeq" id="WP_064001390.1">
    <property type="nucleotide sequence ID" value="NZ_LSTV01000001.1"/>
</dbReference>
<protein>
    <recommendedName>
        <fullName evidence="1">Glycosyltransferase 2-like domain-containing protein</fullName>
    </recommendedName>
</protein>
<dbReference type="AlphaFoldDB" id="A0A177KCY9"/>
<dbReference type="CDD" id="cd00761">
    <property type="entry name" value="Glyco_tranf_GTA_type"/>
    <property type="match status" value="1"/>
</dbReference>
<feature type="domain" description="Glycosyltransferase 2-like" evidence="1">
    <location>
        <begin position="14"/>
        <end position="122"/>
    </location>
</feature>
<organism evidence="2 3">
    <name type="scientific">Microbacterium oleivorans</name>
    <dbReference type="NCBI Taxonomy" id="273677"/>
    <lineage>
        <taxon>Bacteria</taxon>
        <taxon>Bacillati</taxon>
        <taxon>Actinomycetota</taxon>
        <taxon>Actinomycetes</taxon>
        <taxon>Micrococcales</taxon>
        <taxon>Microbacteriaceae</taxon>
        <taxon>Microbacterium</taxon>
    </lineage>
</organism>
<evidence type="ECO:0000259" key="1">
    <source>
        <dbReference type="Pfam" id="PF00535"/>
    </source>
</evidence>
<evidence type="ECO:0000313" key="2">
    <source>
        <dbReference type="EMBL" id="OAH50876.1"/>
    </source>
</evidence>
<name>A0A177KCY9_9MICO</name>
<dbReference type="InterPro" id="IPR029044">
    <property type="entry name" value="Nucleotide-diphossugar_trans"/>
</dbReference>